<dbReference type="EMBL" id="NMUH01006525">
    <property type="protein sequence ID" value="MQM15463.1"/>
    <property type="molecule type" value="Genomic_DNA"/>
</dbReference>
<keyword evidence="9" id="KW-1185">Reference proteome</keyword>
<dbReference type="AlphaFoldDB" id="A0A843WVR4"/>
<evidence type="ECO:0000256" key="3">
    <source>
        <dbReference type="ARBA" id="ARBA00005599"/>
    </source>
</evidence>
<evidence type="ECO:0000256" key="4">
    <source>
        <dbReference type="ARBA" id="ARBA00014130"/>
    </source>
</evidence>
<evidence type="ECO:0000256" key="5">
    <source>
        <dbReference type="ARBA" id="ARBA00022490"/>
    </source>
</evidence>
<evidence type="ECO:0000256" key="7">
    <source>
        <dbReference type="ARBA" id="ARBA00023054"/>
    </source>
</evidence>
<comment type="similarity">
    <text evidence="3">Belongs to the GORAB family.</text>
</comment>
<protein>
    <recommendedName>
        <fullName evidence="4">RAB6-interacting golgin</fullName>
    </recommendedName>
</protein>
<evidence type="ECO:0000256" key="6">
    <source>
        <dbReference type="ARBA" id="ARBA00023034"/>
    </source>
</evidence>
<evidence type="ECO:0000313" key="9">
    <source>
        <dbReference type="Proteomes" id="UP000652761"/>
    </source>
</evidence>
<dbReference type="OrthoDB" id="1921288at2759"/>
<accession>A0A843WVR4</accession>
<gene>
    <name evidence="8" type="ORF">Taro_048407</name>
</gene>
<dbReference type="SMR" id="A0A843WVR4"/>
<comment type="caution">
    <text evidence="8">The sequence shown here is derived from an EMBL/GenBank/DDBJ whole genome shotgun (WGS) entry which is preliminary data.</text>
</comment>
<keyword evidence="6" id="KW-0333">Golgi apparatus</keyword>
<name>A0A843WVR4_COLES</name>
<organism evidence="8 9">
    <name type="scientific">Colocasia esculenta</name>
    <name type="common">Wild taro</name>
    <name type="synonym">Arum esculentum</name>
    <dbReference type="NCBI Taxonomy" id="4460"/>
    <lineage>
        <taxon>Eukaryota</taxon>
        <taxon>Viridiplantae</taxon>
        <taxon>Streptophyta</taxon>
        <taxon>Embryophyta</taxon>
        <taxon>Tracheophyta</taxon>
        <taxon>Spermatophyta</taxon>
        <taxon>Magnoliopsida</taxon>
        <taxon>Liliopsida</taxon>
        <taxon>Araceae</taxon>
        <taxon>Aroideae</taxon>
        <taxon>Colocasieae</taxon>
        <taxon>Colocasia</taxon>
    </lineage>
</organism>
<evidence type="ECO:0000256" key="2">
    <source>
        <dbReference type="ARBA" id="ARBA00004555"/>
    </source>
</evidence>
<keyword evidence="5" id="KW-0963">Cytoplasm</keyword>
<proteinExistence type="inferred from homology"/>
<dbReference type="GO" id="GO:0005794">
    <property type="term" value="C:Golgi apparatus"/>
    <property type="evidence" value="ECO:0007669"/>
    <property type="project" value="UniProtKB-SubCell"/>
</dbReference>
<dbReference type="PANTHER" id="PTHR21470">
    <property type="entry name" value="RAB6-INTERACTING PROTEIN GORAB"/>
    <property type="match status" value="1"/>
</dbReference>
<sequence>MEQSPTTQKQLMMITWEERQQQQHQLQPNAQRVIKNSSSSDMISYYGSADSWLAASRDDDMVEEEGTPRSALSIFRANEEEIERRKMEVREKVFAQLGRAEQESKRLAEIRQEVEVMADPTRKEVAVVRRRIDAINRELRPLGQSCVKKEKEYKEAVEAFNEKNKEKAQLVSKLVELISESERLRMKKLEDLNKMIDTLR</sequence>
<evidence type="ECO:0000256" key="1">
    <source>
        <dbReference type="ARBA" id="ARBA00004496"/>
    </source>
</evidence>
<dbReference type="Proteomes" id="UP000652761">
    <property type="component" value="Unassembled WGS sequence"/>
</dbReference>
<dbReference type="InterPro" id="IPR007033">
    <property type="entry name" value="GORAB"/>
</dbReference>
<dbReference type="Pfam" id="PF04949">
    <property type="entry name" value="Transcrip_act"/>
    <property type="match status" value="1"/>
</dbReference>
<comment type="subcellular location">
    <subcellularLocation>
        <location evidence="1">Cytoplasm</location>
    </subcellularLocation>
    <subcellularLocation>
        <location evidence="2">Golgi apparatus</location>
    </subcellularLocation>
</comment>
<dbReference type="PANTHER" id="PTHR21470:SF2">
    <property type="entry name" value="RAB6-INTERACTING GOLGIN"/>
    <property type="match status" value="1"/>
</dbReference>
<keyword evidence="7" id="KW-0175">Coiled coil</keyword>
<reference evidence="8" key="1">
    <citation type="submission" date="2017-07" db="EMBL/GenBank/DDBJ databases">
        <title>Taro Niue Genome Assembly and Annotation.</title>
        <authorList>
            <person name="Atibalentja N."/>
            <person name="Keating K."/>
            <person name="Fields C.J."/>
        </authorList>
    </citation>
    <scope>NUCLEOTIDE SEQUENCE</scope>
    <source>
        <strain evidence="8">Niue_2</strain>
        <tissue evidence="8">Leaf</tissue>
    </source>
</reference>
<evidence type="ECO:0000313" key="8">
    <source>
        <dbReference type="EMBL" id="MQM15463.1"/>
    </source>
</evidence>